<sequence length="244" mass="26573">MQLPMHMQLLINCQPSHAHTSNGMTHACLILAHPSFDYHCQRQSSIPIRSTGHDQASAILSIHLSPQPLAFPSLSRPYTSVLLSVKNPRETSPLHASSPSPSFPVIAASPSLPPRTLSPPREPVRHSPWSKCTNLSLSLSLSLCVCDQGSETLICSRRMPSAVSQITDALYMAAQAIKVSVCANSACFPETRACPRHMPIQATILISSHPPCIHSFIARRIFCDILCITAPYWPASTSLICLHV</sequence>
<evidence type="ECO:0000313" key="1">
    <source>
        <dbReference type="EMBL" id="KAH7328477.1"/>
    </source>
</evidence>
<gene>
    <name evidence="1" type="ORF">B0I35DRAFT_19238</name>
</gene>
<comment type="caution">
    <text evidence="1">The sequence shown here is derived from an EMBL/GenBank/DDBJ whole genome shotgun (WGS) entry which is preliminary data.</text>
</comment>
<dbReference type="AlphaFoldDB" id="A0A8K0T6X0"/>
<protein>
    <submittedName>
        <fullName evidence="1">Uncharacterized protein</fullName>
    </submittedName>
</protein>
<accession>A0A8K0T6X0</accession>
<dbReference type="EMBL" id="JAGPNK010000001">
    <property type="protein sequence ID" value="KAH7328477.1"/>
    <property type="molecule type" value="Genomic_DNA"/>
</dbReference>
<keyword evidence="2" id="KW-1185">Reference proteome</keyword>
<organism evidence="1 2">
    <name type="scientific">Stachybotrys elegans</name>
    <dbReference type="NCBI Taxonomy" id="80388"/>
    <lineage>
        <taxon>Eukaryota</taxon>
        <taxon>Fungi</taxon>
        <taxon>Dikarya</taxon>
        <taxon>Ascomycota</taxon>
        <taxon>Pezizomycotina</taxon>
        <taxon>Sordariomycetes</taxon>
        <taxon>Hypocreomycetidae</taxon>
        <taxon>Hypocreales</taxon>
        <taxon>Stachybotryaceae</taxon>
        <taxon>Stachybotrys</taxon>
    </lineage>
</organism>
<reference evidence="1" key="1">
    <citation type="journal article" date="2021" name="Nat. Commun.">
        <title>Genetic determinants of endophytism in the Arabidopsis root mycobiome.</title>
        <authorList>
            <person name="Mesny F."/>
            <person name="Miyauchi S."/>
            <person name="Thiergart T."/>
            <person name="Pickel B."/>
            <person name="Atanasova L."/>
            <person name="Karlsson M."/>
            <person name="Huettel B."/>
            <person name="Barry K.W."/>
            <person name="Haridas S."/>
            <person name="Chen C."/>
            <person name="Bauer D."/>
            <person name="Andreopoulos W."/>
            <person name="Pangilinan J."/>
            <person name="LaButti K."/>
            <person name="Riley R."/>
            <person name="Lipzen A."/>
            <person name="Clum A."/>
            <person name="Drula E."/>
            <person name="Henrissat B."/>
            <person name="Kohler A."/>
            <person name="Grigoriev I.V."/>
            <person name="Martin F.M."/>
            <person name="Hacquard S."/>
        </authorList>
    </citation>
    <scope>NUCLEOTIDE SEQUENCE</scope>
    <source>
        <strain evidence="1">MPI-CAGE-CH-0235</strain>
    </source>
</reference>
<name>A0A8K0T6X0_9HYPO</name>
<proteinExistence type="predicted"/>
<dbReference type="Proteomes" id="UP000813444">
    <property type="component" value="Unassembled WGS sequence"/>
</dbReference>
<evidence type="ECO:0000313" key="2">
    <source>
        <dbReference type="Proteomes" id="UP000813444"/>
    </source>
</evidence>